<protein>
    <submittedName>
        <fullName evidence="1">Uncharacterized protein</fullName>
    </submittedName>
</protein>
<name>A0ACB9BIM2_CICIN</name>
<evidence type="ECO:0000313" key="2">
    <source>
        <dbReference type="Proteomes" id="UP001055811"/>
    </source>
</evidence>
<comment type="caution">
    <text evidence="1">The sequence shown here is derived from an EMBL/GenBank/DDBJ whole genome shotgun (WGS) entry which is preliminary data.</text>
</comment>
<organism evidence="1 2">
    <name type="scientific">Cichorium intybus</name>
    <name type="common">Chicory</name>
    <dbReference type="NCBI Taxonomy" id="13427"/>
    <lineage>
        <taxon>Eukaryota</taxon>
        <taxon>Viridiplantae</taxon>
        <taxon>Streptophyta</taxon>
        <taxon>Embryophyta</taxon>
        <taxon>Tracheophyta</taxon>
        <taxon>Spermatophyta</taxon>
        <taxon>Magnoliopsida</taxon>
        <taxon>eudicotyledons</taxon>
        <taxon>Gunneridae</taxon>
        <taxon>Pentapetalae</taxon>
        <taxon>asterids</taxon>
        <taxon>campanulids</taxon>
        <taxon>Asterales</taxon>
        <taxon>Asteraceae</taxon>
        <taxon>Cichorioideae</taxon>
        <taxon>Cichorieae</taxon>
        <taxon>Cichoriinae</taxon>
        <taxon>Cichorium</taxon>
    </lineage>
</organism>
<dbReference type="Proteomes" id="UP001055811">
    <property type="component" value="Linkage Group LG06"/>
</dbReference>
<proteinExistence type="predicted"/>
<gene>
    <name evidence="1" type="ORF">L2E82_31631</name>
</gene>
<keyword evidence="2" id="KW-1185">Reference proteome</keyword>
<accession>A0ACB9BIM2</accession>
<reference evidence="1 2" key="2">
    <citation type="journal article" date="2022" name="Mol. Ecol. Resour.">
        <title>The genomes of chicory, endive, great burdock and yacon provide insights into Asteraceae paleo-polyploidization history and plant inulin production.</title>
        <authorList>
            <person name="Fan W."/>
            <person name="Wang S."/>
            <person name="Wang H."/>
            <person name="Wang A."/>
            <person name="Jiang F."/>
            <person name="Liu H."/>
            <person name="Zhao H."/>
            <person name="Xu D."/>
            <person name="Zhang Y."/>
        </authorList>
    </citation>
    <scope>NUCLEOTIDE SEQUENCE [LARGE SCALE GENOMIC DNA]</scope>
    <source>
        <strain evidence="2">cv. Punajuju</strain>
        <tissue evidence="1">Leaves</tissue>
    </source>
</reference>
<dbReference type="EMBL" id="CM042014">
    <property type="protein sequence ID" value="KAI3720640.1"/>
    <property type="molecule type" value="Genomic_DNA"/>
</dbReference>
<evidence type="ECO:0000313" key="1">
    <source>
        <dbReference type="EMBL" id="KAI3720640.1"/>
    </source>
</evidence>
<sequence length="86" mass="9544">MMGVGTWTVTVGPYRFSKYLKRKETVTASESGSQLLHLFDLGSSIHSRKPPLFSLLKSPIDFSNHNTPQKTSPLLYKPHSPPSSLS</sequence>
<reference evidence="2" key="1">
    <citation type="journal article" date="2022" name="Mol. Ecol. Resour.">
        <title>The genomes of chicory, endive, great burdock and yacon provide insights into Asteraceae palaeo-polyploidization history and plant inulin production.</title>
        <authorList>
            <person name="Fan W."/>
            <person name="Wang S."/>
            <person name="Wang H."/>
            <person name="Wang A."/>
            <person name="Jiang F."/>
            <person name="Liu H."/>
            <person name="Zhao H."/>
            <person name="Xu D."/>
            <person name="Zhang Y."/>
        </authorList>
    </citation>
    <scope>NUCLEOTIDE SEQUENCE [LARGE SCALE GENOMIC DNA]</scope>
    <source>
        <strain evidence="2">cv. Punajuju</strain>
    </source>
</reference>